<organism evidence="1 2">
    <name type="scientific">Limosilactobacillus oris PB013-T2-3</name>
    <dbReference type="NCBI Taxonomy" id="908339"/>
    <lineage>
        <taxon>Bacteria</taxon>
        <taxon>Bacillati</taxon>
        <taxon>Bacillota</taxon>
        <taxon>Bacilli</taxon>
        <taxon>Lactobacillales</taxon>
        <taxon>Lactobacillaceae</taxon>
        <taxon>Limosilactobacillus</taxon>
    </lineage>
</organism>
<evidence type="ECO:0000313" key="1">
    <source>
        <dbReference type="EMBL" id="EFQ53886.1"/>
    </source>
</evidence>
<dbReference type="OrthoDB" id="2328585at2"/>
<dbReference type="RefSeq" id="WP_003711568.1">
    <property type="nucleotide sequence ID" value="NZ_AEKL01000013.1"/>
</dbReference>
<proteinExistence type="predicted"/>
<dbReference type="Proteomes" id="UP000003070">
    <property type="component" value="Unassembled WGS sequence"/>
</dbReference>
<dbReference type="EMBL" id="AEKL01000013">
    <property type="protein sequence ID" value="EFQ53886.1"/>
    <property type="molecule type" value="Genomic_DNA"/>
</dbReference>
<comment type="caution">
    <text evidence="1">The sequence shown here is derived from an EMBL/GenBank/DDBJ whole genome shotgun (WGS) entry which is preliminary data.</text>
</comment>
<protein>
    <submittedName>
        <fullName evidence="1">Uncharacterized protein</fullName>
    </submittedName>
</protein>
<accession>E3C5Z4</accession>
<dbReference type="eggNOG" id="ENOG5030B3M">
    <property type="taxonomic scope" value="Bacteria"/>
</dbReference>
<dbReference type="AlphaFoldDB" id="E3C5Z4"/>
<reference evidence="1 2" key="1">
    <citation type="submission" date="2010-10" db="EMBL/GenBank/DDBJ databases">
        <authorList>
            <person name="Durkin A.S."/>
            <person name="Madupu R."/>
            <person name="Torralba M."/>
            <person name="Gillis M."/>
            <person name="Methe B."/>
            <person name="Sutton G."/>
            <person name="Nelson K.E."/>
        </authorList>
    </citation>
    <scope>NUCLEOTIDE SEQUENCE [LARGE SCALE GENOMIC DNA]</scope>
    <source>
        <strain evidence="1 2">PB013-T2-3</strain>
    </source>
</reference>
<evidence type="ECO:0000313" key="2">
    <source>
        <dbReference type="Proteomes" id="UP000003070"/>
    </source>
</evidence>
<sequence length="247" mass="28573">MINSPDQFLKDYQQIFNNDNIAKDDLKRITGQLNILFDEAFNMNKDKTSELIASFILGTTNNRLIADKEAYDSYIGHHLETSNYIKSRDINPTFSKQVLANMEIEDFKMAFELDKKILVRLVCVDRLLNNQEFNIENIYFESAGSLINRLTQSNTDWSFLTDLIDKCLRNASSHLDFYYDAEHAIFKGKDVNSRLKSIEKFSVSPEEFLGRIMPNTTNIIQSFIAAGILLCLKPYENYYKQALSIIE</sequence>
<gene>
    <name evidence="1" type="ORF">HMPREF9265_1265</name>
</gene>
<name>E3C5Z4_9LACO</name>